<accession>A7T0F3</accession>
<dbReference type="HOGENOM" id="CLU_2694967_0_0_1"/>
<evidence type="ECO:0000313" key="2">
    <source>
        <dbReference type="Proteomes" id="UP000001593"/>
    </source>
</evidence>
<organism evidence="1 2">
    <name type="scientific">Nematostella vectensis</name>
    <name type="common">Starlet sea anemone</name>
    <dbReference type="NCBI Taxonomy" id="45351"/>
    <lineage>
        <taxon>Eukaryota</taxon>
        <taxon>Metazoa</taxon>
        <taxon>Cnidaria</taxon>
        <taxon>Anthozoa</taxon>
        <taxon>Hexacorallia</taxon>
        <taxon>Actiniaria</taxon>
        <taxon>Edwardsiidae</taxon>
        <taxon>Nematostella</taxon>
    </lineage>
</organism>
<dbReference type="InParanoid" id="A7T0F3"/>
<reference evidence="1 2" key="1">
    <citation type="journal article" date="2007" name="Science">
        <title>Sea anemone genome reveals ancestral eumetazoan gene repertoire and genomic organization.</title>
        <authorList>
            <person name="Putnam N.H."/>
            <person name="Srivastava M."/>
            <person name="Hellsten U."/>
            <person name="Dirks B."/>
            <person name="Chapman J."/>
            <person name="Salamov A."/>
            <person name="Terry A."/>
            <person name="Shapiro H."/>
            <person name="Lindquist E."/>
            <person name="Kapitonov V.V."/>
            <person name="Jurka J."/>
            <person name="Genikhovich G."/>
            <person name="Grigoriev I.V."/>
            <person name="Lucas S.M."/>
            <person name="Steele R.E."/>
            <person name="Finnerty J.R."/>
            <person name="Technau U."/>
            <person name="Martindale M.Q."/>
            <person name="Rokhsar D.S."/>
        </authorList>
    </citation>
    <scope>NUCLEOTIDE SEQUENCE [LARGE SCALE GENOMIC DNA]</scope>
    <source>
        <strain evidence="2">CH2 X CH6</strain>
    </source>
</reference>
<sequence>DSAHCTKFTRNIAHTVQTPPYTQRALYRLHQTTARTVQTPPDTQCTLYRLHQKYSPYCTKSTRITVRTVQTSPE</sequence>
<evidence type="ECO:0000313" key="1">
    <source>
        <dbReference type="EMBL" id="EDO30556.1"/>
    </source>
</evidence>
<proteinExistence type="predicted"/>
<dbReference type="AlphaFoldDB" id="A7T0F3"/>
<gene>
    <name evidence="1" type="ORF">NEMVEDRAFT_v1g53238</name>
</gene>
<keyword evidence="2" id="KW-1185">Reference proteome</keyword>
<protein>
    <submittedName>
        <fullName evidence="1">Uncharacterized protein</fullName>
    </submittedName>
</protein>
<dbReference type="PhylomeDB" id="A7T0F3"/>
<feature type="non-terminal residue" evidence="1">
    <location>
        <position position="74"/>
    </location>
</feature>
<dbReference type="EMBL" id="DS470024">
    <property type="protein sequence ID" value="EDO30556.1"/>
    <property type="molecule type" value="Genomic_DNA"/>
</dbReference>
<feature type="non-terminal residue" evidence="1">
    <location>
        <position position="1"/>
    </location>
</feature>
<dbReference type="Proteomes" id="UP000001593">
    <property type="component" value="Unassembled WGS sequence"/>
</dbReference>
<name>A7T0F3_NEMVE</name>